<dbReference type="PANTHER" id="PTHR34094">
    <property type="match status" value="1"/>
</dbReference>
<accession>A0A5P2G0Y6</accession>
<reference evidence="3 4" key="1">
    <citation type="submission" date="2019-09" db="EMBL/GenBank/DDBJ databases">
        <title>Complete genome sequence of Arachidicoccus sp. B3-10 isolated from apple orchard soil.</title>
        <authorList>
            <person name="Kim H.S."/>
            <person name="Han K.-I."/>
            <person name="Suh M.K."/>
            <person name="Lee K.C."/>
            <person name="Eom M.K."/>
            <person name="Kim J.-S."/>
            <person name="Kang S.W."/>
            <person name="Sin Y."/>
            <person name="Lee J.-S."/>
        </authorList>
    </citation>
    <scope>NUCLEOTIDE SEQUENCE [LARGE SCALE GENOMIC DNA]</scope>
    <source>
        <strain evidence="3 4">B3-10</strain>
    </source>
</reference>
<organism evidence="3 4">
    <name type="scientific">Rhizosphaericola mali</name>
    <dbReference type="NCBI Taxonomy" id="2545455"/>
    <lineage>
        <taxon>Bacteria</taxon>
        <taxon>Pseudomonadati</taxon>
        <taxon>Bacteroidota</taxon>
        <taxon>Chitinophagia</taxon>
        <taxon>Chitinophagales</taxon>
        <taxon>Chitinophagaceae</taxon>
        <taxon>Rhizosphaericola</taxon>
    </lineage>
</organism>
<dbReference type="Proteomes" id="UP000292424">
    <property type="component" value="Chromosome"/>
</dbReference>
<dbReference type="Pfam" id="PF13349">
    <property type="entry name" value="DUF4097"/>
    <property type="match status" value="1"/>
</dbReference>
<gene>
    <name evidence="3" type="ORF">E0W69_010635</name>
</gene>
<dbReference type="OrthoDB" id="1523429at2"/>
<name>A0A5P2G0Y6_9BACT</name>
<dbReference type="KEGG" id="arac:E0W69_010635"/>
<evidence type="ECO:0000256" key="1">
    <source>
        <dbReference type="SAM" id="SignalP"/>
    </source>
</evidence>
<feature type="chain" id="PRO_5024397621" evidence="1">
    <location>
        <begin position="21"/>
        <end position="343"/>
    </location>
</feature>
<keyword evidence="1" id="KW-0732">Signal</keyword>
<dbReference type="EMBL" id="CP044016">
    <property type="protein sequence ID" value="QES89095.1"/>
    <property type="molecule type" value="Genomic_DNA"/>
</dbReference>
<feature type="signal peptide" evidence="1">
    <location>
        <begin position="1"/>
        <end position="20"/>
    </location>
</feature>
<dbReference type="RefSeq" id="WP_131330041.1">
    <property type="nucleotide sequence ID" value="NZ_CP044016.1"/>
</dbReference>
<keyword evidence="4" id="KW-1185">Reference proteome</keyword>
<sequence length="343" mass="36081">MKKILLGVLIVAAISTTSCSININGVNAMSTSDGVSEKYLIKTQDLDAAQLKKIIGYSASSDFLIYGDGDQKAYVEVYVQSQNKKQKKEDLEKLLNQRSDVSIVQNGETLTIASNTKKGITWSNSDRLNVSFKIHVPNHIATTLTTSSGDIAMENLSGDVKIKTTSGDVSGSTIKGELNIETASGDIQLSVVKSQSIHLNTASGDIQIENAKTNTLAIGTASGDVRITDANGNTTIGTASGDINVKLNSGSLVTNSASGDQQLTILNPITEVKLNAGSGDINLSVPKTVKANIDLKGSSVYMANNMGFKDANINNKSTNGILNGGGMPISIRTGSGDIHLNWN</sequence>
<dbReference type="AlphaFoldDB" id="A0A5P2G0Y6"/>
<evidence type="ECO:0000313" key="4">
    <source>
        <dbReference type="Proteomes" id="UP000292424"/>
    </source>
</evidence>
<dbReference type="InterPro" id="IPR025164">
    <property type="entry name" value="Toastrack_DUF4097"/>
</dbReference>
<feature type="domain" description="DUF4097" evidence="2">
    <location>
        <begin position="177"/>
        <end position="340"/>
    </location>
</feature>
<dbReference type="PROSITE" id="PS51257">
    <property type="entry name" value="PROKAR_LIPOPROTEIN"/>
    <property type="match status" value="1"/>
</dbReference>
<evidence type="ECO:0000313" key="3">
    <source>
        <dbReference type="EMBL" id="QES89095.1"/>
    </source>
</evidence>
<proteinExistence type="predicted"/>
<dbReference type="PANTHER" id="PTHR34094:SF1">
    <property type="entry name" value="PROTEIN FAM185A"/>
    <property type="match status" value="1"/>
</dbReference>
<evidence type="ECO:0000259" key="2">
    <source>
        <dbReference type="Pfam" id="PF13349"/>
    </source>
</evidence>
<protein>
    <submittedName>
        <fullName evidence="3">DUF4097 domain-containing protein</fullName>
    </submittedName>
</protein>